<sequence>MALVTNNHVYEGGELAGVVTVSSDATLFNRMHPLSSEHQQQDMADNFLGKLQTKITGSQGNEDNEPILGSGINKMATGSGSLAKASNAASCTSARAQLTSSMYLDQDVAIKVYFQGDYNAMTWTECKKEVCIWEQYVPKKDLP</sequence>
<evidence type="ECO:0000313" key="1">
    <source>
        <dbReference type="EMBL" id="KAG2240429.1"/>
    </source>
</evidence>
<accession>A0A8X7NZ12</accession>
<organism evidence="1 2">
    <name type="scientific">Brassica carinata</name>
    <name type="common">Ethiopian mustard</name>
    <name type="synonym">Abyssinian cabbage</name>
    <dbReference type="NCBI Taxonomy" id="52824"/>
    <lineage>
        <taxon>Eukaryota</taxon>
        <taxon>Viridiplantae</taxon>
        <taxon>Streptophyta</taxon>
        <taxon>Embryophyta</taxon>
        <taxon>Tracheophyta</taxon>
        <taxon>Spermatophyta</taxon>
        <taxon>Magnoliopsida</taxon>
        <taxon>eudicotyledons</taxon>
        <taxon>Gunneridae</taxon>
        <taxon>Pentapetalae</taxon>
        <taxon>rosids</taxon>
        <taxon>malvids</taxon>
        <taxon>Brassicales</taxon>
        <taxon>Brassicaceae</taxon>
        <taxon>Brassiceae</taxon>
        <taxon>Brassica</taxon>
    </lineage>
</organism>
<evidence type="ECO:0000313" key="2">
    <source>
        <dbReference type="Proteomes" id="UP000886595"/>
    </source>
</evidence>
<name>A0A8X7NZ12_BRACI</name>
<gene>
    <name evidence="1" type="ORF">Bca52824_090747</name>
</gene>
<dbReference type="AlphaFoldDB" id="A0A8X7NZ12"/>
<comment type="caution">
    <text evidence="1">The sequence shown here is derived from an EMBL/GenBank/DDBJ whole genome shotgun (WGS) entry which is preliminary data.</text>
</comment>
<proteinExistence type="predicted"/>
<protein>
    <submittedName>
        <fullName evidence="1">Uncharacterized protein</fullName>
    </submittedName>
</protein>
<keyword evidence="2" id="KW-1185">Reference proteome</keyword>
<reference evidence="1 2" key="1">
    <citation type="submission" date="2020-02" db="EMBL/GenBank/DDBJ databases">
        <authorList>
            <person name="Ma Q."/>
            <person name="Huang Y."/>
            <person name="Song X."/>
            <person name="Pei D."/>
        </authorList>
    </citation>
    <scope>NUCLEOTIDE SEQUENCE [LARGE SCALE GENOMIC DNA]</scope>
    <source>
        <strain evidence="1">Sxm20200214</strain>
        <tissue evidence="1">Leaf</tissue>
    </source>
</reference>
<dbReference type="EMBL" id="JAAMPC010001581">
    <property type="protein sequence ID" value="KAG2240429.1"/>
    <property type="molecule type" value="Genomic_DNA"/>
</dbReference>
<dbReference type="Proteomes" id="UP000886595">
    <property type="component" value="Unassembled WGS sequence"/>
</dbReference>